<evidence type="ECO:0000256" key="1">
    <source>
        <dbReference type="ARBA" id="ARBA00022614"/>
    </source>
</evidence>
<dbReference type="Pfam" id="PF13855">
    <property type="entry name" value="LRR_8"/>
    <property type="match status" value="2"/>
</dbReference>
<gene>
    <name evidence="4" type="primary">LOC108037440</name>
</gene>
<organism evidence="4">
    <name type="scientific">Drosophila rhopaloa</name>
    <name type="common">Fruit fly</name>
    <dbReference type="NCBI Taxonomy" id="1041015"/>
    <lineage>
        <taxon>Eukaryota</taxon>
        <taxon>Metazoa</taxon>
        <taxon>Ecdysozoa</taxon>
        <taxon>Arthropoda</taxon>
        <taxon>Hexapoda</taxon>
        <taxon>Insecta</taxon>
        <taxon>Pterygota</taxon>
        <taxon>Neoptera</taxon>
        <taxon>Endopterygota</taxon>
        <taxon>Diptera</taxon>
        <taxon>Brachycera</taxon>
        <taxon>Muscomorpha</taxon>
        <taxon>Ephydroidea</taxon>
        <taxon>Drosophilidae</taxon>
        <taxon>Drosophila</taxon>
        <taxon>Sophophora</taxon>
    </lineage>
</organism>
<protein>
    <submittedName>
        <fullName evidence="4">Leucine-rich repeat-containing G-protein coupled receptor 5-like</fullName>
    </submittedName>
</protein>
<keyword evidence="2" id="KW-0732">Signal</keyword>
<dbReference type="SUPFAM" id="SSF52058">
    <property type="entry name" value="L domain-like"/>
    <property type="match status" value="1"/>
</dbReference>
<dbReference type="InterPro" id="IPR001611">
    <property type="entry name" value="Leu-rich_rpt"/>
</dbReference>
<keyword evidence="3" id="KW-0677">Repeat</keyword>
<dbReference type="InterPro" id="IPR032675">
    <property type="entry name" value="LRR_dom_sf"/>
</dbReference>
<evidence type="ECO:0000256" key="3">
    <source>
        <dbReference type="ARBA" id="ARBA00022737"/>
    </source>
</evidence>
<accession>A0A6P4DZE9</accession>
<sequence length="339" mass="39111">MLNARLYSCDNIGILKRSPNLISAMIDNCNTDYIDMADFSSLTKLTCLILQRGKLTELGDEQFSKMPTLKTLELRNNSIVRISVGAFKGIPEHLVRLNLINCSPLKELHMESAETVNLRDTWIRRLDIDGGVNSLFLRKNRLEHIQIEDKLAVTLMDLNDNLLRTEDLQNILMGMWRLQFLDLSCNLISELPVPKRDNSSEVFLLPSLQFLNLSFNMLEYLHGDSPLISPGLRKLDLSHNSIRIIDPHIFRTVNNLQSLHIEWNSIRNFRYDRFYSQHRGLKELALYANVFSNKTYSIITKFFKDAGVKVIEKIYDSRVLPESESFTESEDSTEVSLQL</sequence>
<dbReference type="RefSeq" id="XP_016969484.1">
    <property type="nucleotide sequence ID" value="XM_017113995.1"/>
</dbReference>
<dbReference type="PANTHER" id="PTHR24373:SF275">
    <property type="entry name" value="TIR DOMAIN-CONTAINING PROTEIN"/>
    <property type="match status" value="1"/>
</dbReference>
<proteinExistence type="predicted"/>
<dbReference type="PANTHER" id="PTHR24373">
    <property type="entry name" value="SLIT RELATED LEUCINE-RICH REPEAT NEURONAL PROTEIN"/>
    <property type="match status" value="1"/>
</dbReference>
<reference evidence="4" key="1">
    <citation type="submission" date="2025-08" db="UniProtKB">
        <authorList>
            <consortium name="RefSeq"/>
        </authorList>
    </citation>
    <scope>IDENTIFICATION</scope>
</reference>
<dbReference type="PROSITE" id="PS51450">
    <property type="entry name" value="LRR"/>
    <property type="match status" value="3"/>
</dbReference>
<evidence type="ECO:0000256" key="2">
    <source>
        <dbReference type="ARBA" id="ARBA00022729"/>
    </source>
</evidence>
<dbReference type="OrthoDB" id="2013775at2759"/>
<dbReference type="SMART" id="SM00369">
    <property type="entry name" value="LRR_TYP"/>
    <property type="match status" value="5"/>
</dbReference>
<evidence type="ECO:0000313" key="4">
    <source>
        <dbReference type="RefSeq" id="XP_016969484.1"/>
    </source>
</evidence>
<keyword evidence="1" id="KW-0433">Leucine-rich repeat</keyword>
<dbReference type="InterPro" id="IPR050328">
    <property type="entry name" value="Dev_Immune_Receptor"/>
</dbReference>
<dbReference type="InterPro" id="IPR003591">
    <property type="entry name" value="Leu-rich_rpt_typical-subtyp"/>
</dbReference>
<name>A0A6P4DZE9_DRORH</name>
<dbReference type="AlphaFoldDB" id="A0A6P4DZE9"/>
<dbReference type="Gene3D" id="3.80.10.10">
    <property type="entry name" value="Ribonuclease Inhibitor"/>
    <property type="match status" value="1"/>
</dbReference>